<sequence>MMRMDWRRAEILDLICMYRESECLWNYLNPEYKDIDLKKNAWEEIANFFGRNVEEVKKKIKNLRTSYVLEKKKVDTKKISSGDSLYQPRLFYYDEMTFLDPIVVLRFFNPTEQSADPLSDKKSTRSTNDRHIAEKNKRKLFSSSDEDMPYSEPTPKKRLYNTHDVHLDNVPQVELEKEVHLSKEDTFCAMLCSELKLLKSEDVYDNVTSEIFTILRNAKMAERQIVYQPEEVNKVTSKKM</sequence>
<dbReference type="SMART" id="SM00595">
    <property type="entry name" value="MADF"/>
    <property type="match status" value="1"/>
</dbReference>
<evidence type="ECO:0000256" key="1">
    <source>
        <dbReference type="SAM" id="MobiDB-lite"/>
    </source>
</evidence>
<dbReference type="OrthoDB" id="8190343at2759"/>
<dbReference type="EMBL" id="GBXI01001913">
    <property type="protein sequence ID" value="JAD12379.1"/>
    <property type="molecule type" value="Transcribed_RNA"/>
</dbReference>
<dbReference type="InterPro" id="IPR006578">
    <property type="entry name" value="MADF-dom"/>
</dbReference>
<organism evidence="3">
    <name type="scientific">Zeugodacus cucurbitae</name>
    <name type="common">Melon fruit fly</name>
    <name type="synonym">Bactrocera cucurbitae</name>
    <dbReference type="NCBI Taxonomy" id="28588"/>
    <lineage>
        <taxon>Eukaryota</taxon>
        <taxon>Metazoa</taxon>
        <taxon>Ecdysozoa</taxon>
        <taxon>Arthropoda</taxon>
        <taxon>Hexapoda</taxon>
        <taxon>Insecta</taxon>
        <taxon>Pterygota</taxon>
        <taxon>Neoptera</taxon>
        <taxon>Endopterygota</taxon>
        <taxon>Diptera</taxon>
        <taxon>Brachycera</taxon>
        <taxon>Muscomorpha</taxon>
        <taxon>Tephritoidea</taxon>
        <taxon>Tephritidae</taxon>
        <taxon>Zeugodacus</taxon>
        <taxon>Zeugodacus</taxon>
    </lineage>
</organism>
<feature type="compositionally biased region" description="Basic and acidic residues" evidence="1">
    <location>
        <begin position="118"/>
        <end position="135"/>
    </location>
</feature>
<proteinExistence type="predicted"/>
<dbReference type="Pfam" id="PF10545">
    <property type="entry name" value="MADF_DNA_bdg"/>
    <property type="match status" value="1"/>
</dbReference>
<dbReference type="PROSITE" id="PS51029">
    <property type="entry name" value="MADF"/>
    <property type="match status" value="1"/>
</dbReference>
<reference evidence="3" key="2">
    <citation type="journal article" date="2015" name="Gigascience">
        <title>Reconstructing a comprehensive transcriptome assembly of a white-pupal translocated strain of the pest fruit fly Bactrocera cucurbitae.</title>
        <authorList>
            <person name="Sim S.B."/>
            <person name="Calla B."/>
            <person name="Hall B."/>
            <person name="DeRego T."/>
            <person name="Geib S.M."/>
        </authorList>
    </citation>
    <scope>NUCLEOTIDE SEQUENCE</scope>
</reference>
<gene>
    <name evidence="3" type="primary">dnaK_2</name>
    <name evidence="3" type="ORF">g.44987</name>
</gene>
<dbReference type="PANTHER" id="PTHR21505">
    <property type="entry name" value="MADF DOMAIN-CONTAINING PROTEIN-RELATED"/>
    <property type="match status" value="1"/>
</dbReference>
<name>A0A0A1XM42_ZEUCU</name>
<evidence type="ECO:0000313" key="3">
    <source>
        <dbReference type="EMBL" id="JAD12379.1"/>
    </source>
</evidence>
<evidence type="ECO:0000259" key="2">
    <source>
        <dbReference type="PROSITE" id="PS51029"/>
    </source>
</evidence>
<dbReference type="AlphaFoldDB" id="A0A0A1XM42"/>
<dbReference type="PANTHER" id="PTHR21505:SF12">
    <property type="entry name" value="MADF DOMAIN-CONTAINING PROTEIN-RELATED"/>
    <property type="match status" value="1"/>
</dbReference>
<protein>
    <submittedName>
        <fullName evidence="3">Chaperone protein DnaK</fullName>
    </submittedName>
</protein>
<feature type="domain" description="MADF" evidence="2">
    <location>
        <begin position="13"/>
        <end position="104"/>
    </location>
</feature>
<reference evidence="3" key="1">
    <citation type="submission" date="2014-11" db="EMBL/GenBank/DDBJ databases">
        <authorList>
            <person name="Geib S."/>
        </authorList>
    </citation>
    <scope>NUCLEOTIDE SEQUENCE</scope>
</reference>
<dbReference type="GeneID" id="105214611"/>
<accession>A0A0A1XM42</accession>
<feature type="region of interest" description="Disordered" evidence="1">
    <location>
        <begin position="113"/>
        <end position="156"/>
    </location>
</feature>